<keyword evidence="2" id="KW-0040">ANK repeat</keyword>
<dbReference type="GO" id="GO:0005886">
    <property type="term" value="C:plasma membrane"/>
    <property type="evidence" value="ECO:0007669"/>
    <property type="project" value="TreeGrafter"/>
</dbReference>
<proteinExistence type="predicted"/>
<dbReference type="AlphaFoldDB" id="A0AAW0KR80"/>
<name>A0AAW0KR80_QUESU</name>
<keyword evidence="4" id="KW-1185">Reference proteome</keyword>
<sequence>MKTLITKSPETCELLDNKSRTTLHLAVEIGNTNVVKIFLKELVVQDLIYEQDKVGNTPLRLAAISGH</sequence>
<accession>A0AAW0KR80</accession>
<dbReference type="InterPro" id="IPR002110">
    <property type="entry name" value="Ankyrin_rpt"/>
</dbReference>
<dbReference type="PANTHER" id="PTHR24186:SF50">
    <property type="entry name" value="ANKYRIN REPEAT-CONTAINING PROTEIN ITN1-LIKE ISOFORM X1"/>
    <property type="match status" value="1"/>
</dbReference>
<dbReference type="Gene3D" id="1.25.40.20">
    <property type="entry name" value="Ankyrin repeat-containing domain"/>
    <property type="match status" value="1"/>
</dbReference>
<protein>
    <recommendedName>
        <fullName evidence="5">Ankyrin repeat protein</fullName>
    </recommendedName>
</protein>
<evidence type="ECO:0000313" key="3">
    <source>
        <dbReference type="EMBL" id="KAK7840973.1"/>
    </source>
</evidence>
<dbReference type="Pfam" id="PF12796">
    <property type="entry name" value="Ank_2"/>
    <property type="match status" value="1"/>
</dbReference>
<evidence type="ECO:0000313" key="4">
    <source>
        <dbReference type="Proteomes" id="UP000237347"/>
    </source>
</evidence>
<evidence type="ECO:0000256" key="2">
    <source>
        <dbReference type="ARBA" id="ARBA00023043"/>
    </source>
</evidence>
<dbReference type="EMBL" id="PKMF04000250">
    <property type="protein sequence ID" value="KAK7840973.1"/>
    <property type="molecule type" value="Genomic_DNA"/>
</dbReference>
<reference evidence="3 4" key="1">
    <citation type="journal article" date="2018" name="Sci. Data">
        <title>The draft genome sequence of cork oak.</title>
        <authorList>
            <person name="Ramos A.M."/>
            <person name="Usie A."/>
            <person name="Barbosa P."/>
            <person name="Barros P.M."/>
            <person name="Capote T."/>
            <person name="Chaves I."/>
            <person name="Simoes F."/>
            <person name="Abreu I."/>
            <person name="Carrasquinho I."/>
            <person name="Faro C."/>
            <person name="Guimaraes J.B."/>
            <person name="Mendonca D."/>
            <person name="Nobrega F."/>
            <person name="Rodrigues L."/>
            <person name="Saibo N.J.M."/>
            <person name="Varela M.C."/>
            <person name="Egas C."/>
            <person name="Matos J."/>
            <person name="Miguel C.M."/>
            <person name="Oliveira M.M."/>
            <person name="Ricardo C.P."/>
            <person name="Goncalves S."/>
        </authorList>
    </citation>
    <scope>NUCLEOTIDE SEQUENCE [LARGE SCALE GENOMIC DNA]</scope>
    <source>
        <strain evidence="4">cv. HL8</strain>
        <tissue evidence="3">Leaves</tissue>
    </source>
</reference>
<evidence type="ECO:0000256" key="1">
    <source>
        <dbReference type="ARBA" id="ARBA00022737"/>
    </source>
</evidence>
<organism evidence="3 4">
    <name type="scientific">Quercus suber</name>
    <name type="common">Cork oak</name>
    <dbReference type="NCBI Taxonomy" id="58331"/>
    <lineage>
        <taxon>Eukaryota</taxon>
        <taxon>Viridiplantae</taxon>
        <taxon>Streptophyta</taxon>
        <taxon>Embryophyta</taxon>
        <taxon>Tracheophyta</taxon>
        <taxon>Spermatophyta</taxon>
        <taxon>Magnoliopsida</taxon>
        <taxon>eudicotyledons</taxon>
        <taxon>Gunneridae</taxon>
        <taxon>Pentapetalae</taxon>
        <taxon>rosids</taxon>
        <taxon>fabids</taxon>
        <taxon>Fagales</taxon>
        <taxon>Fagaceae</taxon>
        <taxon>Quercus</taxon>
    </lineage>
</organism>
<dbReference type="Proteomes" id="UP000237347">
    <property type="component" value="Unassembled WGS sequence"/>
</dbReference>
<dbReference type="PANTHER" id="PTHR24186">
    <property type="entry name" value="PROTEIN PHOSPHATASE 1 REGULATORY SUBUNIT"/>
    <property type="match status" value="1"/>
</dbReference>
<dbReference type="SUPFAM" id="SSF48403">
    <property type="entry name" value="Ankyrin repeat"/>
    <property type="match status" value="1"/>
</dbReference>
<comment type="caution">
    <text evidence="3">The sequence shown here is derived from an EMBL/GenBank/DDBJ whole genome shotgun (WGS) entry which is preliminary data.</text>
</comment>
<evidence type="ECO:0008006" key="5">
    <source>
        <dbReference type="Google" id="ProtNLM"/>
    </source>
</evidence>
<dbReference type="InterPro" id="IPR036770">
    <property type="entry name" value="Ankyrin_rpt-contain_sf"/>
</dbReference>
<keyword evidence="1" id="KW-0677">Repeat</keyword>
<gene>
    <name evidence="3" type="ORF">CFP56_016024</name>
</gene>